<gene>
    <name evidence="1" type="ORF">RM423_23310</name>
</gene>
<dbReference type="SUPFAM" id="SSF48239">
    <property type="entry name" value="Terpenoid cyclases/Protein prenyltransferases"/>
    <property type="match status" value="1"/>
</dbReference>
<dbReference type="Proteomes" id="UP001183176">
    <property type="component" value="Unassembled WGS sequence"/>
</dbReference>
<accession>A0ABU2JH33</accession>
<dbReference type="EMBL" id="JAVREH010000085">
    <property type="protein sequence ID" value="MDT0264297.1"/>
    <property type="molecule type" value="Genomic_DNA"/>
</dbReference>
<reference evidence="2" key="1">
    <citation type="submission" date="2023-07" db="EMBL/GenBank/DDBJ databases">
        <title>30 novel species of actinomycetes from the DSMZ collection.</title>
        <authorList>
            <person name="Nouioui I."/>
        </authorList>
    </citation>
    <scope>NUCLEOTIDE SEQUENCE [LARGE SCALE GENOMIC DNA]</scope>
    <source>
        <strain evidence="2">DSM 44399</strain>
    </source>
</reference>
<sequence length="322" mass="36474">MAMEVMDWLLEGDPAIRWQVLRDLVQAPPDQVEAERARVETQGWGARLLAARDLDGQWDGGACFPRRIVDDWQAGIEPDFSDGQPWTSTLPTLMLLHDLGLDPASAAARETIGLVTVNCRWEHDGQAFFDGEVEACINGRTLSIGAYFGADVGSLVTGLLADQLDDGGWNCWTERGAIVSSFDSTICVLEGLSEYEESAGNVSVSDARRRGEEYLLERQLFRRRSTGEVPAERWLQFSWPPRWHYDVLRALDYFRRTADAPDPRVGEAVQLVRDKRQVDGTWLLENTHPGQTQFEFEDGDGRPSRWNTLRALRVLNWYDCQR</sequence>
<evidence type="ECO:0000313" key="2">
    <source>
        <dbReference type="Proteomes" id="UP001183176"/>
    </source>
</evidence>
<dbReference type="InterPro" id="IPR008930">
    <property type="entry name" value="Terpenoid_cyclase/PrenylTrfase"/>
</dbReference>
<protein>
    <submittedName>
        <fullName evidence="1">Squalene cyclase</fullName>
    </submittedName>
</protein>
<evidence type="ECO:0000313" key="1">
    <source>
        <dbReference type="EMBL" id="MDT0264297.1"/>
    </source>
</evidence>
<name>A0ABU2JH33_9ACTN</name>
<keyword evidence="2" id="KW-1185">Reference proteome</keyword>
<proteinExistence type="predicted"/>
<comment type="caution">
    <text evidence="1">The sequence shown here is derived from an EMBL/GenBank/DDBJ whole genome shotgun (WGS) entry which is preliminary data.</text>
</comment>
<organism evidence="1 2">
    <name type="scientific">Jatrophihabitans lederbergiae</name>
    <dbReference type="NCBI Taxonomy" id="3075547"/>
    <lineage>
        <taxon>Bacteria</taxon>
        <taxon>Bacillati</taxon>
        <taxon>Actinomycetota</taxon>
        <taxon>Actinomycetes</taxon>
        <taxon>Jatrophihabitantales</taxon>
        <taxon>Jatrophihabitantaceae</taxon>
        <taxon>Jatrophihabitans</taxon>
    </lineage>
</organism>
<dbReference type="Gene3D" id="1.50.10.20">
    <property type="match status" value="1"/>
</dbReference>